<dbReference type="InterPro" id="IPR038927">
    <property type="entry name" value="C6orf163"/>
</dbReference>
<dbReference type="GeneID" id="111100605"/>
<sequence length="318" mass="36650">MADPVSLSLPSLSSNNLVRYKGIPRRYEETRPVFIQGNAHRKILGLGHDLEKRVHEKYEAEKQRAIREAEQAVWEQAEHMKAAAVLKAKEESSVDLERVVKKINRQHEKALKEEALKVEMAMQKLAIEQVRQERAEAEERLKEAVRKTEVRCHQELVEAVEKARHEERKIAAAEAVKVAKAAQEKFEKAIQVAAEEKKKALKELEDRKNKEREKAVAEMEVAQKKIAADQLEKLKKEYEQINARLKEEIKAKLNIIDSLNLQITCIEKAKKNVEDVLHDTKTDFQDFIDRLPESIKGQVGYMVRPIYIDEIGRVATII</sequence>
<proteinExistence type="predicted"/>
<evidence type="ECO:0000313" key="2">
    <source>
        <dbReference type="Proteomes" id="UP000694844"/>
    </source>
</evidence>
<dbReference type="RefSeq" id="XP_022288370.1">
    <property type="nucleotide sequence ID" value="XM_022432662.1"/>
</dbReference>
<dbReference type="PANTHER" id="PTHR34645">
    <property type="entry name" value="SIMILAR TO HYPOTHETICAL PROTEIN"/>
    <property type="match status" value="1"/>
</dbReference>
<gene>
    <name evidence="3" type="primary">LOC111100605</name>
</gene>
<evidence type="ECO:0000313" key="3">
    <source>
        <dbReference type="RefSeq" id="XP_022288370.1"/>
    </source>
</evidence>
<dbReference type="OrthoDB" id="8774892at2759"/>
<dbReference type="Proteomes" id="UP000694844">
    <property type="component" value="Chromosome 6"/>
</dbReference>
<accession>A0A8B8AB23</accession>
<name>A0A8B8AB23_CRAVI</name>
<dbReference type="KEGG" id="cvn:111100605"/>
<organism evidence="2 3">
    <name type="scientific">Crassostrea virginica</name>
    <name type="common">Eastern oyster</name>
    <dbReference type="NCBI Taxonomy" id="6565"/>
    <lineage>
        <taxon>Eukaryota</taxon>
        <taxon>Metazoa</taxon>
        <taxon>Spiralia</taxon>
        <taxon>Lophotrochozoa</taxon>
        <taxon>Mollusca</taxon>
        <taxon>Bivalvia</taxon>
        <taxon>Autobranchia</taxon>
        <taxon>Pteriomorphia</taxon>
        <taxon>Ostreida</taxon>
        <taxon>Ostreoidea</taxon>
        <taxon>Ostreidae</taxon>
        <taxon>Crassostrea</taxon>
    </lineage>
</organism>
<protein>
    <submittedName>
        <fullName evidence="3">Uncharacterized protein C6orf163 homolog</fullName>
    </submittedName>
</protein>
<dbReference type="PANTHER" id="PTHR34645:SF1">
    <property type="entry name" value="GENE 136-RELATED"/>
    <property type="match status" value="1"/>
</dbReference>
<evidence type="ECO:0000256" key="1">
    <source>
        <dbReference type="SAM" id="Coils"/>
    </source>
</evidence>
<dbReference type="AlphaFoldDB" id="A0A8B8AB23"/>
<reference evidence="3" key="1">
    <citation type="submission" date="2025-08" db="UniProtKB">
        <authorList>
            <consortium name="RefSeq"/>
        </authorList>
    </citation>
    <scope>IDENTIFICATION</scope>
    <source>
        <tissue evidence="3">Whole sample</tissue>
    </source>
</reference>
<keyword evidence="1" id="KW-0175">Coiled coil</keyword>
<keyword evidence="2" id="KW-1185">Reference proteome</keyword>
<feature type="coiled-coil region" evidence="1">
    <location>
        <begin position="55"/>
        <end position="262"/>
    </location>
</feature>